<name>A0A371B046_9FIRM</name>
<dbReference type="RefSeq" id="WP_115480220.1">
    <property type="nucleotide sequence ID" value="NZ_QRCT01000004.1"/>
</dbReference>
<comment type="caution">
    <text evidence="2">The sequence shown here is derived from an EMBL/GenBank/DDBJ whole genome shotgun (WGS) entry which is preliminary data.</text>
</comment>
<keyword evidence="1" id="KW-1133">Transmembrane helix</keyword>
<evidence type="ECO:0000256" key="1">
    <source>
        <dbReference type="SAM" id="Phobius"/>
    </source>
</evidence>
<feature type="transmembrane region" description="Helical" evidence="1">
    <location>
        <begin position="5"/>
        <end position="27"/>
    </location>
</feature>
<feature type="transmembrane region" description="Helical" evidence="1">
    <location>
        <begin position="72"/>
        <end position="94"/>
    </location>
</feature>
<reference evidence="2 3" key="1">
    <citation type="submission" date="2018-07" db="EMBL/GenBank/DDBJ databases">
        <title>Anaerosacharophilus polymeroproducens gen. nov. sp. nov., an anaerobic bacterium isolated from salt field.</title>
        <authorList>
            <person name="Kim W."/>
            <person name="Yang S.-H."/>
            <person name="Oh J."/>
            <person name="Lee J.-H."/>
            <person name="Kwon K.K."/>
        </authorList>
    </citation>
    <scope>NUCLEOTIDE SEQUENCE [LARGE SCALE GENOMIC DNA]</scope>
    <source>
        <strain evidence="2 3">MCWD5</strain>
    </source>
</reference>
<evidence type="ECO:0008006" key="4">
    <source>
        <dbReference type="Google" id="ProtNLM"/>
    </source>
</evidence>
<feature type="transmembrane region" description="Helical" evidence="1">
    <location>
        <begin position="33"/>
        <end position="52"/>
    </location>
</feature>
<dbReference type="InterPro" id="IPR036259">
    <property type="entry name" value="MFS_trans_sf"/>
</dbReference>
<evidence type="ECO:0000313" key="2">
    <source>
        <dbReference type="EMBL" id="RDU25187.1"/>
    </source>
</evidence>
<dbReference type="Gene3D" id="1.20.1250.20">
    <property type="entry name" value="MFS general substrate transporter like domains"/>
    <property type="match status" value="1"/>
</dbReference>
<dbReference type="AlphaFoldDB" id="A0A371B046"/>
<keyword evidence="3" id="KW-1185">Reference proteome</keyword>
<dbReference type="SUPFAM" id="SSF103473">
    <property type="entry name" value="MFS general substrate transporter"/>
    <property type="match status" value="1"/>
</dbReference>
<dbReference type="Proteomes" id="UP000255036">
    <property type="component" value="Unassembled WGS sequence"/>
</dbReference>
<gene>
    <name evidence="2" type="ORF">DWV06_00480</name>
</gene>
<organism evidence="2 3">
    <name type="scientific">Anaerosacchariphilus polymeriproducens</name>
    <dbReference type="NCBI Taxonomy" id="1812858"/>
    <lineage>
        <taxon>Bacteria</taxon>
        <taxon>Bacillati</taxon>
        <taxon>Bacillota</taxon>
        <taxon>Clostridia</taxon>
        <taxon>Lachnospirales</taxon>
        <taxon>Lachnospiraceae</taxon>
        <taxon>Anaerosacchariphilus</taxon>
    </lineage>
</organism>
<feature type="transmembrane region" description="Helical" evidence="1">
    <location>
        <begin position="100"/>
        <end position="120"/>
    </location>
</feature>
<proteinExistence type="predicted"/>
<dbReference type="OrthoDB" id="9763297at2"/>
<accession>A0A371B046</accession>
<keyword evidence="1" id="KW-0812">Transmembrane</keyword>
<dbReference type="EMBL" id="QRCT01000004">
    <property type="protein sequence ID" value="RDU25187.1"/>
    <property type="molecule type" value="Genomic_DNA"/>
</dbReference>
<protein>
    <recommendedName>
        <fullName evidence="4">Major facilitator superfamily (MFS) profile domain-containing protein</fullName>
    </recommendedName>
</protein>
<sequence length="133" mass="14913">MKSGLIIETFVTVIVSILMFPIIVNIFKNWIEILFITISISCMVMGFFNACVNTPISTNLQNLVPDEIRSNFFAVLGMFSQAAIPIGCLVFGILLDIMRYHFILIIINLLLIFVVACFLIKAPDEYEAADDSL</sequence>
<keyword evidence="1" id="KW-0472">Membrane</keyword>
<evidence type="ECO:0000313" key="3">
    <source>
        <dbReference type="Proteomes" id="UP000255036"/>
    </source>
</evidence>